<evidence type="ECO:0000259" key="6">
    <source>
        <dbReference type="Pfam" id="PF00557"/>
    </source>
</evidence>
<dbReference type="EMBL" id="PNYA01000021">
    <property type="protein sequence ID" value="PMS17111.1"/>
    <property type="molecule type" value="Genomic_DNA"/>
</dbReference>
<feature type="domain" description="Peptidase M24" evidence="6">
    <location>
        <begin position="345"/>
        <end position="559"/>
    </location>
</feature>
<dbReference type="GO" id="GO:0004177">
    <property type="term" value="F:aminopeptidase activity"/>
    <property type="evidence" value="ECO:0007669"/>
    <property type="project" value="UniProtKB-KW"/>
</dbReference>
<dbReference type="PROSITE" id="PS00491">
    <property type="entry name" value="PROLINE_PEPTIDASE"/>
    <property type="match status" value="1"/>
</dbReference>
<evidence type="ECO:0000256" key="2">
    <source>
        <dbReference type="ARBA" id="ARBA00022723"/>
    </source>
</evidence>
<feature type="domain" description="Creatinase N-terminal" evidence="7">
    <location>
        <begin position="24"/>
        <end position="152"/>
    </location>
</feature>
<dbReference type="InterPro" id="IPR000994">
    <property type="entry name" value="Pept_M24"/>
</dbReference>
<sequence length="616" mass="67740">MIDRLKYNFSDLPTYEPSVADVQARLGAFMERVKLDALIVTSQDEFISEYVPRRNSQRFAVSGFDGSAGSGIFLSAAAAARIGVPRFVLFVDGRYHLQAEAQCDKTLVQLEKLELGVPIWTALARWLSSHADVLRSVGYDALRVSVGQRDRLFDDTRRDALRWTAFSAREIDRAIDLPGWEVDRPIFEVPESLTGTTVASNIAALNDRLRGHLGNAGARVCWLTCAADDIGYLLNSRGYHMPNASSHLGYLFVVGDQVALYLPEGCDACPVELETYSKLQVFRNDLAALGRFLALFDVEHICYGADFVNCAMPDALSRVWPHARHSSFSPVESMRASKTPQVLAHFRDAFARSSAAIAETMRWAKYGEPGQHPSEYDLARKVNDAYAARGAVGLTFTTIAAHGANSALAHYTAASSDVALEEGELVLLDSGAYYEGGFATDCTRVVLRKTEAQTRAQPWQREIYTIALKACIKGLVTRFPAQLTGGEVDEAVRDVCRASGYDFNHGTGHGIGIHVHEGGVRFAPNSEYGLVPNAVISVEPGIYLRGKGGVRIENVVIIHPSEHEPGKVEFENIVAVGYDWDLIDVDLLDEAERTYLRDYERLCAQLGNTVTPCPLL</sequence>
<evidence type="ECO:0000256" key="3">
    <source>
        <dbReference type="ARBA" id="ARBA00022801"/>
    </source>
</evidence>
<evidence type="ECO:0000313" key="9">
    <source>
        <dbReference type="Proteomes" id="UP000235616"/>
    </source>
</evidence>
<dbReference type="PANTHER" id="PTHR43763">
    <property type="entry name" value="XAA-PRO AMINOPEPTIDASE 1"/>
    <property type="match status" value="1"/>
</dbReference>
<dbReference type="GO" id="GO:0046872">
    <property type="term" value="F:metal ion binding"/>
    <property type="evidence" value="ECO:0007669"/>
    <property type="project" value="UniProtKB-KW"/>
</dbReference>
<dbReference type="GO" id="GO:0005737">
    <property type="term" value="C:cytoplasm"/>
    <property type="evidence" value="ECO:0007669"/>
    <property type="project" value="UniProtKB-ARBA"/>
</dbReference>
<comment type="caution">
    <text evidence="8">The sequence shown here is derived from an EMBL/GenBank/DDBJ whole genome shotgun (WGS) entry which is preliminary data.</text>
</comment>
<evidence type="ECO:0000259" key="7">
    <source>
        <dbReference type="Pfam" id="PF01321"/>
    </source>
</evidence>
<dbReference type="GO" id="GO:0008237">
    <property type="term" value="F:metallopeptidase activity"/>
    <property type="evidence" value="ECO:0007669"/>
    <property type="project" value="UniProtKB-KW"/>
</dbReference>
<dbReference type="SUPFAM" id="SSF55920">
    <property type="entry name" value="Creatinase/aminopeptidase"/>
    <property type="match status" value="1"/>
</dbReference>
<accession>A0A2N7VIY2</accession>
<evidence type="ECO:0000256" key="5">
    <source>
        <dbReference type="RuleBase" id="RU000590"/>
    </source>
</evidence>
<dbReference type="InterPro" id="IPR050422">
    <property type="entry name" value="X-Pro_aminopeptidase_P"/>
</dbReference>
<keyword evidence="1" id="KW-0645">Protease</keyword>
<dbReference type="PANTHER" id="PTHR43763:SF6">
    <property type="entry name" value="XAA-PRO AMINOPEPTIDASE 1"/>
    <property type="match status" value="1"/>
</dbReference>
<name>A0A2N7VIY2_9BURK</name>
<dbReference type="InterPro" id="IPR036005">
    <property type="entry name" value="Creatinase/aminopeptidase-like"/>
</dbReference>
<evidence type="ECO:0000256" key="4">
    <source>
        <dbReference type="ARBA" id="ARBA00023049"/>
    </source>
</evidence>
<keyword evidence="2 5" id="KW-0479">Metal-binding</keyword>
<organism evidence="8 9">
    <name type="scientific">Trinickia dabaoshanensis</name>
    <dbReference type="NCBI Taxonomy" id="564714"/>
    <lineage>
        <taxon>Bacteria</taxon>
        <taxon>Pseudomonadati</taxon>
        <taxon>Pseudomonadota</taxon>
        <taxon>Betaproteobacteria</taxon>
        <taxon>Burkholderiales</taxon>
        <taxon>Burkholderiaceae</taxon>
        <taxon>Trinickia</taxon>
    </lineage>
</organism>
<dbReference type="Proteomes" id="UP000235616">
    <property type="component" value="Unassembled WGS sequence"/>
</dbReference>
<keyword evidence="4" id="KW-0482">Metalloprotease</keyword>
<dbReference type="Pfam" id="PF01321">
    <property type="entry name" value="Creatinase_N"/>
    <property type="match status" value="1"/>
</dbReference>
<evidence type="ECO:0000313" key="8">
    <source>
        <dbReference type="EMBL" id="PMS17111.1"/>
    </source>
</evidence>
<gene>
    <name evidence="8" type="ORF">C0Z18_21690</name>
</gene>
<dbReference type="Pfam" id="PF16189">
    <property type="entry name" value="Creatinase_N_2"/>
    <property type="match status" value="1"/>
</dbReference>
<proteinExistence type="inferred from homology"/>
<dbReference type="GO" id="GO:0006508">
    <property type="term" value="P:proteolysis"/>
    <property type="evidence" value="ECO:0007669"/>
    <property type="project" value="UniProtKB-KW"/>
</dbReference>
<protein>
    <submittedName>
        <fullName evidence="8">X-Pro aminopeptidase</fullName>
    </submittedName>
</protein>
<dbReference type="InterPro" id="IPR001131">
    <property type="entry name" value="Peptidase_M24B_aminopep-P_CS"/>
</dbReference>
<dbReference type="Pfam" id="PF00557">
    <property type="entry name" value="Peptidase_M24"/>
    <property type="match status" value="1"/>
</dbReference>
<dbReference type="InterPro" id="IPR029149">
    <property type="entry name" value="Creatin/AminoP/Spt16_N"/>
</dbReference>
<dbReference type="Gene3D" id="3.40.350.10">
    <property type="entry name" value="Creatinase/prolidase N-terminal domain"/>
    <property type="match status" value="2"/>
</dbReference>
<keyword evidence="9" id="KW-1185">Reference proteome</keyword>
<keyword evidence="3" id="KW-0378">Hydrolase</keyword>
<reference evidence="8 9" key="1">
    <citation type="submission" date="2018-01" db="EMBL/GenBank/DDBJ databases">
        <title>Whole genome analyses suggest that Burkholderia sensu lato contains two further novel genera in the rhizoxinica-symbiotica group Mycetohabitans gen. nov., and Trinickia gen. nov.: implications for the evolution of diazotrophy and nodulation in the Burkholderiaceae.</title>
        <authorList>
            <person name="Estrada-de los Santos P."/>
            <person name="Palmer M."/>
            <person name="Chavez-Ramirez B."/>
            <person name="Beukes C."/>
            <person name="Steenkamp E.T."/>
            <person name="Hirsch A.M."/>
            <person name="Manyaka P."/>
            <person name="Maluk M."/>
            <person name="Lafos M."/>
            <person name="Crook M."/>
            <person name="Gross E."/>
            <person name="Simon M.F."/>
            <person name="Bueno dos Reis Junior F."/>
            <person name="Poole P.S."/>
            <person name="Venter S.N."/>
            <person name="James E.K."/>
        </authorList>
    </citation>
    <scope>NUCLEOTIDE SEQUENCE [LARGE SCALE GENOMIC DNA]</scope>
    <source>
        <strain evidence="8 9">GIMN1.004</strain>
    </source>
</reference>
<dbReference type="RefSeq" id="WP_102647532.1">
    <property type="nucleotide sequence ID" value="NZ_PNYA01000021.1"/>
</dbReference>
<evidence type="ECO:0000256" key="1">
    <source>
        <dbReference type="ARBA" id="ARBA00022670"/>
    </source>
</evidence>
<comment type="similarity">
    <text evidence="5">Belongs to the peptidase M24B family.</text>
</comment>
<dbReference type="AlphaFoldDB" id="A0A2N7VIY2"/>
<dbReference type="InterPro" id="IPR000587">
    <property type="entry name" value="Creatinase_N"/>
</dbReference>
<dbReference type="OrthoDB" id="9761809at2"/>
<dbReference type="Gene3D" id="3.90.230.10">
    <property type="entry name" value="Creatinase/methionine aminopeptidase superfamily"/>
    <property type="match status" value="1"/>
</dbReference>
<keyword evidence="8" id="KW-0031">Aminopeptidase</keyword>